<dbReference type="GO" id="GO:0003700">
    <property type="term" value="F:DNA-binding transcription factor activity"/>
    <property type="evidence" value="ECO:0007669"/>
    <property type="project" value="InterPro"/>
</dbReference>
<reference evidence="6 7" key="1">
    <citation type="submission" date="2011-01" db="EMBL/GenBank/DDBJ databases">
        <authorList>
            <person name="Muzny D."/>
            <person name="Qin X."/>
            <person name="Deng J."/>
            <person name="Jiang H."/>
            <person name="Liu Y."/>
            <person name="Qu J."/>
            <person name="Song X.-Z."/>
            <person name="Zhang L."/>
            <person name="Thornton R."/>
            <person name="Coyle M."/>
            <person name="Francisco L."/>
            <person name="Jackson L."/>
            <person name="Javaid M."/>
            <person name="Korchina V."/>
            <person name="Kovar C."/>
            <person name="Mata R."/>
            <person name="Mathew T."/>
            <person name="Ngo R."/>
            <person name="Nguyen L."/>
            <person name="Nguyen N."/>
            <person name="Okwuonu G."/>
            <person name="Ongeri F."/>
            <person name="Pham C."/>
            <person name="Simmons D."/>
            <person name="Wilczek-Boney K."/>
            <person name="Hale W."/>
            <person name="Jakkamsetti A."/>
            <person name="Pham P."/>
            <person name="Ruth R."/>
            <person name="San Lucas F."/>
            <person name="Warren J."/>
            <person name="Zhang J."/>
            <person name="Zhao Z."/>
            <person name="Zhou C."/>
            <person name="Zhu D."/>
            <person name="Lee S."/>
            <person name="Bess C."/>
            <person name="Blankenburg K."/>
            <person name="Forbes L."/>
            <person name="Fu Q."/>
            <person name="Gubbala S."/>
            <person name="Hirani K."/>
            <person name="Jayaseelan J.C."/>
            <person name="Lara F."/>
            <person name="Munidasa M."/>
            <person name="Palculict T."/>
            <person name="Patil S."/>
            <person name="Pu L.-L."/>
            <person name="Saada N."/>
            <person name="Tang L."/>
            <person name="Weissenberger G."/>
            <person name="Zhu Y."/>
            <person name="Hemphill L."/>
            <person name="Shang Y."/>
            <person name="Youmans B."/>
            <person name="Ayvaz T."/>
            <person name="Ross M."/>
            <person name="Santibanez J."/>
            <person name="Aqrawi P."/>
            <person name="Gross S."/>
            <person name="Joshi V."/>
            <person name="Fowler G."/>
            <person name="Nazareth L."/>
            <person name="Reid J."/>
            <person name="Worley K."/>
            <person name="Petrosino J."/>
            <person name="Highlander S."/>
            <person name="Gibbs R."/>
        </authorList>
    </citation>
    <scope>NUCLEOTIDE SEQUENCE [LARGE SCALE GENOMIC DNA]</scope>
    <source>
        <strain evidence="6 7">ATCC 12755</strain>
    </source>
</reference>
<dbReference type="Gene3D" id="1.10.10.10">
    <property type="entry name" value="Winged helix-like DNA-binding domain superfamily/Winged helix DNA-binding domain"/>
    <property type="match status" value="1"/>
</dbReference>
<evidence type="ECO:0000256" key="2">
    <source>
        <dbReference type="ARBA" id="ARBA00023015"/>
    </source>
</evidence>
<dbReference type="InterPro" id="IPR005119">
    <property type="entry name" value="LysR_subst-bd"/>
</dbReference>
<proteinExistence type="inferred from homology"/>
<keyword evidence="3" id="KW-0238">DNA-binding</keyword>
<evidence type="ECO:0000256" key="3">
    <source>
        <dbReference type="ARBA" id="ARBA00023125"/>
    </source>
</evidence>
<evidence type="ECO:0000256" key="4">
    <source>
        <dbReference type="ARBA" id="ARBA00023163"/>
    </source>
</evidence>
<evidence type="ECO:0000313" key="6">
    <source>
        <dbReference type="EMBL" id="EGC68609.1"/>
    </source>
</evidence>
<dbReference type="Proteomes" id="UP000004835">
    <property type="component" value="Unassembled WGS sequence"/>
</dbReference>
<keyword evidence="2" id="KW-0805">Transcription regulation</keyword>
<dbReference type="PRINTS" id="PR00039">
    <property type="entry name" value="HTHLYSR"/>
</dbReference>
<evidence type="ECO:0000259" key="5">
    <source>
        <dbReference type="PROSITE" id="PS50931"/>
    </source>
</evidence>
<dbReference type="RefSeq" id="WP_005236329.1">
    <property type="nucleotide sequence ID" value="NZ_GL872323.1"/>
</dbReference>
<dbReference type="HOGENOM" id="CLU_039613_6_2_9"/>
<dbReference type="Gene3D" id="3.40.190.290">
    <property type="match status" value="1"/>
</dbReference>
<dbReference type="FunFam" id="1.10.10.10:FF:000001">
    <property type="entry name" value="LysR family transcriptional regulator"/>
    <property type="match status" value="1"/>
</dbReference>
<evidence type="ECO:0000256" key="1">
    <source>
        <dbReference type="ARBA" id="ARBA00009437"/>
    </source>
</evidence>
<protein>
    <submittedName>
        <fullName evidence="6">Transcriptional regulator, LysR family</fullName>
    </submittedName>
</protein>
<dbReference type="PANTHER" id="PTHR30419">
    <property type="entry name" value="HTH-TYPE TRANSCRIPTIONAL REGULATOR YBHD"/>
    <property type="match status" value="1"/>
</dbReference>
<accession>F0EMX4</accession>
<evidence type="ECO:0000313" key="7">
    <source>
        <dbReference type="Proteomes" id="UP000004835"/>
    </source>
</evidence>
<gene>
    <name evidence="6" type="ORF">HMPREF9087_2598</name>
</gene>
<dbReference type="InterPro" id="IPR036388">
    <property type="entry name" value="WH-like_DNA-bd_sf"/>
</dbReference>
<dbReference type="GO" id="GO:0005829">
    <property type="term" value="C:cytosol"/>
    <property type="evidence" value="ECO:0007669"/>
    <property type="project" value="TreeGrafter"/>
</dbReference>
<dbReference type="PROSITE" id="PS50931">
    <property type="entry name" value="HTH_LYSR"/>
    <property type="match status" value="1"/>
</dbReference>
<dbReference type="AlphaFoldDB" id="F0EMX4"/>
<comment type="similarity">
    <text evidence="1">Belongs to the LysR transcriptional regulatory family.</text>
</comment>
<dbReference type="InterPro" id="IPR050950">
    <property type="entry name" value="HTH-type_LysR_regulators"/>
</dbReference>
<dbReference type="SUPFAM" id="SSF53850">
    <property type="entry name" value="Periplasmic binding protein-like II"/>
    <property type="match status" value="1"/>
</dbReference>
<dbReference type="PANTHER" id="PTHR30419:SF8">
    <property type="entry name" value="NITROGEN ASSIMILATION TRANSCRIPTIONAL ACTIVATOR-RELATED"/>
    <property type="match status" value="1"/>
</dbReference>
<dbReference type="EMBL" id="AEWT01000026">
    <property type="protein sequence ID" value="EGC68609.1"/>
    <property type="molecule type" value="Genomic_DNA"/>
</dbReference>
<feature type="domain" description="HTH lysR-type" evidence="5">
    <location>
        <begin position="1"/>
        <end position="58"/>
    </location>
</feature>
<comment type="caution">
    <text evidence="6">The sequence shown here is derived from an EMBL/GenBank/DDBJ whole genome shotgun (WGS) entry which is preliminary data.</text>
</comment>
<dbReference type="Pfam" id="PF00126">
    <property type="entry name" value="HTH_1"/>
    <property type="match status" value="1"/>
</dbReference>
<dbReference type="CDD" id="cd05466">
    <property type="entry name" value="PBP2_LTTR_substrate"/>
    <property type="match status" value="1"/>
</dbReference>
<sequence>MELKNLTTFLAVAEKETISAAAKHLHLSQPSLSRQLMELEKELGVTLFTRGNRKITLTEDGLLFRKRAEEIVELLEKTRSEFLSPRDTIAGNVSIGAGETYVIQLLGAIIKEIQAEYPNIKFHFYSGNADEVKERLDKGLLDFGVVISPADVKKYHSLRLPAKDTWGVLMRKDSPLALKEVITPKDLWDVPLITSRQSLVSSELSKWLKKDLKKLTVVATYNLVYNASKLVEEGVGYGLTLDKLVNFAPDSQLCFRELSPALESNLDVIWKNTQVFSKASGLFLERMKEQFSEDRY</sequence>
<dbReference type="Pfam" id="PF03466">
    <property type="entry name" value="LysR_substrate"/>
    <property type="match status" value="1"/>
</dbReference>
<name>F0EMX4_ENTCA</name>
<dbReference type="InterPro" id="IPR000847">
    <property type="entry name" value="LysR_HTH_N"/>
</dbReference>
<organism evidence="6 7">
    <name type="scientific">Enterococcus casseliflavus ATCC 12755</name>
    <dbReference type="NCBI Taxonomy" id="888066"/>
    <lineage>
        <taxon>Bacteria</taxon>
        <taxon>Bacillati</taxon>
        <taxon>Bacillota</taxon>
        <taxon>Bacilli</taxon>
        <taxon>Lactobacillales</taxon>
        <taxon>Enterococcaceae</taxon>
        <taxon>Enterococcus</taxon>
    </lineage>
</organism>
<keyword evidence="4" id="KW-0804">Transcription</keyword>
<dbReference type="InterPro" id="IPR036390">
    <property type="entry name" value="WH_DNA-bd_sf"/>
</dbReference>
<dbReference type="GO" id="GO:0003677">
    <property type="term" value="F:DNA binding"/>
    <property type="evidence" value="ECO:0007669"/>
    <property type="project" value="UniProtKB-KW"/>
</dbReference>
<dbReference type="SUPFAM" id="SSF46785">
    <property type="entry name" value="Winged helix' DNA-binding domain"/>
    <property type="match status" value="1"/>
</dbReference>